<dbReference type="InterPro" id="IPR010908">
    <property type="entry name" value="Longin_dom"/>
</dbReference>
<evidence type="ECO:0000256" key="2">
    <source>
        <dbReference type="ARBA" id="ARBA00022448"/>
    </source>
</evidence>
<dbReference type="EMBL" id="AUWU02000007">
    <property type="protein sequence ID" value="KAH0570701.1"/>
    <property type="molecule type" value="Genomic_DNA"/>
</dbReference>
<dbReference type="Gene3D" id="3.30.450.50">
    <property type="entry name" value="Longin domain"/>
    <property type="match status" value="1"/>
</dbReference>
<dbReference type="SUPFAM" id="SSF58038">
    <property type="entry name" value="SNARE fusion complex"/>
    <property type="match status" value="1"/>
</dbReference>
<dbReference type="InterPro" id="IPR042855">
    <property type="entry name" value="V_SNARE_CC"/>
</dbReference>
<dbReference type="GO" id="GO:0016020">
    <property type="term" value="C:membrane"/>
    <property type="evidence" value="ECO:0007669"/>
    <property type="project" value="InterPro"/>
</dbReference>
<evidence type="ECO:0000313" key="14">
    <source>
        <dbReference type="Proteomes" id="UP000018208"/>
    </source>
</evidence>
<dbReference type="PANTHER" id="PTHR21136:SF168">
    <property type="entry name" value="VESICLE-ASSOCIATED MEMBRANE PROTEIN 9"/>
    <property type="match status" value="1"/>
</dbReference>
<dbReference type="GO" id="GO:0012505">
    <property type="term" value="C:endomembrane system"/>
    <property type="evidence" value="ECO:0007669"/>
    <property type="project" value="UniProtKB-SubCell"/>
</dbReference>
<dbReference type="PRINTS" id="PR00219">
    <property type="entry name" value="SYNAPTOBREVN"/>
</dbReference>
<dbReference type="GO" id="GO:0015031">
    <property type="term" value="P:protein transport"/>
    <property type="evidence" value="ECO:0007669"/>
    <property type="project" value="UniProtKB-KW"/>
</dbReference>
<keyword evidence="6 9" id="KW-0472">Membrane</keyword>
<dbReference type="AlphaFoldDB" id="V6LTB6"/>
<reference evidence="13" key="2">
    <citation type="submission" date="2020-12" db="EMBL/GenBank/DDBJ databases">
        <title>New Spironucleus salmonicida genome in near-complete chromosomes.</title>
        <authorList>
            <person name="Xu F."/>
            <person name="Kurt Z."/>
            <person name="Jimenez-Gonzalez A."/>
            <person name="Astvaldsson A."/>
            <person name="Andersson J.O."/>
            <person name="Svard S.G."/>
        </authorList>
    </citation>
    <scope>NUCLEOTIDE SEQUENCE</scope>
    <source>
        <strain evidence="13">ATCC 50377</strain>
    </source>
</reference>
<protein>
    <submittedName>
        <fullName evidence="12">Synaptobrevin</fullName>
    </submittedName>
</protein>
<proteinExistence type="inferred from homology"/>
<keyword evidence="2" id="KW-0813">Transport</keyword>
<dbReference type="SUPFAM" id="SSF64356">
    <property type="entry name" value="SNARE-like"/>
    <property type="match status" value="1"/>
</dbReference>
<name>V6LTB6_9EUKA</name>
<dbReference type="CDD" id="cd14824">
    <property type="entry name" value="Longin"/>
    <property type="match status" value="1"/>
</dbReference>
<evidence type="ECO:0000256" key="1">
    <source>
        <dbReference type="ARBA" id="ARBA00008025"/>
    </source>
</evidence>
<keyword evidence="5 9" id="KW-1133">Transmembrane helix</keyword>
<evidence type="ECO:0000259" key="11">
    <source>
        <dbReference type="PROSITE" id="PS50892"/>
    </source>
</evidence>
<dbReference type="EMBL" id="KI546040">
    <property type="protein sequence ID" value="EST47498.1"/>
    <property type="molecule type" value="Genomic_DNA"/>
</dbReference>
<feature type="domain" description="Longin" evidence="10">
    <location>
        <begin position="7"/>
        <end position="115"/>
    </location>
</feature>
<keyword evidence="4" id="KW-0653">Protein transport</keyword>
<organism evidence="12">
    <name type="scientific">Spironucleus salmonicida</name>
    <dbReference type="NCBI Taxonomy" id="348837"/>
    <lineage>
        <taxon>Eukaryota</taxon>
        <taxon>Metamonada</taxon>
        <taxon>Diplomonadida</taxon>
        <taxon>Hexamitidae</taxon>
        <taxon>Hexamitinae</taxon>
        <taxon>Spironucleus</taxon>
    </lineage>
</organism>
<keyword evidence="3 9" id="KW-0812">Transmembrane</keyword>
<dbReference type="InterPro" id="IPR011012">
    <property type="entry name" value="Longin-like_dom_sf"/>
</dbReference>
<dbReference type="Pfam" id="PF00957">
    <property type="entry name" value="Synaptobrevin"/>
    <property type="match status" value="1"/>
</dbReference>
<dbReference type="PANTHER" id="PTHR21136">
    <property type="entry name" value="SNARE PROTEINS"/>
    <property type="match status" value="1"/>
</dbReference>
<comment type="similarity">
    <text evidence="1">Belongs to the synaptobrevin family.</text>
</comment>
<comment type="subcellular location">
    <subcellularLocation>
        <location evidence="7">Endomembrane system</location>
        <topology evidence="7">Single-pass type IV membrane protein</topology>
    </subcellularLocation>
</comment>
<accession>V6LTB6</accession>
<dbReference type="GO" id="GO:0016192">
    <property type="term" value="P:vesicle-mediated transport"/>
    <property type="evidence" value="ECO:0007669"/>
    <property type="project" value="InterPro"/>
</dbReference>
<reference evidence="12 13" key="1">
    <citation type="journal article" date="2014" name="PLoS Genet.">
        <title>The Genome of Spironucleus salmonicida Highlights a Fish Pathogen Adapted to Fluctuating Environments.</title>
        <authorList>
            <person name="Xu F."/>
            <person name="Jerlstrom-Hultqvist J."/>
            <person name="Einarsson E."/>
            <person name="Astvaldsson A."/>
            <person name="Svard S.G."/>
            <person name="Andersson J.O."/>
        </authorList>
    </citation>
    <scope>NUCLEOTIDE SEQUENCE</scope>
    <source>
        <strain evidence="13">ATCC 50377</strain>
    </source>
</reference>
<feature type="transmembrane region" description="Helical" evidence="9">
    <location>
        <begin position="190"/>
        <end position="212"/>
    </location>
</feature>
<evidence type="ECO:0000256" key="3">
    <source>
        <dbReference type="ARBA" id="ARBA00022692"/>
    </source>
</evidence>
<evidence type="ECO:0000256" key="9">
    <source>
        <dbReference type="SAM" id="Phobius"/>
    </source>
</evidence>
<evidence type="ECO:0000256" key="8">
    <source>
        <dbReference type="PROSITE-ProRule" id="PRU00290"/>
    </source>
</evidence>
<dbReference type="CDD" id="cd15843">
    <property type="entry name" value="R-SNARE"/>
    <property type="match status" value="1"/>
</dbReference>
<dbReference type="InterPro" id="IPR051097">
    <property type="entry name" value="Synaptobrevin-like_transport"/>
</dbReference>
<evidence type="ECO:0000256" key="6">
    <source>
        <dbReference type="ARBA" id="ARBA00023136"/>
    </source>
</evidence>
<evidence type="ECO:0000259" key="10">
    <source>
        <dbReference type="PROSITE" id="PS50859"/>
    </source>
</evidence>
<evidence type="ECO:0000313" key="13">
    <source>
        <dbReference type="EMBL" id="KAH0570701.1"/>
    </source>
</evidence>
<dbReference type="Pfam" id="PF13774">
    <property type="entry name" value="Longin"/>
    <property type="match status" value="1"/>
</dbReference>
<dbReference type="PROSITE" id="PS50892">
    <property type="entry name" value="V_SNARE"/>
    <property type="match status" value="1"/>
</dbReference>
<dbReference type="OrthoDB" id="248747at2759"/>
<dbReference type="GO" id="GO:0005737">
    <property type="term" value="C:cytoplasm"/>
    <property type="evidence" value="ECO:0007669"/>
    <property type="project" value="UniProtKB-ARBA"/>
</dbReference>
<dbReference type="PROSITE" id="PS50859">
    <property type="entry name" value="LONGIN"/>
    <property type="match status" value="1"/>
</dbReference>
<sequence length="213" mass="24065">MSILYTCIARQDTVLAHQGKDDRQKKQFFGSLKEILASFGAQDNMRASKQQNNMFFYVLIQNGVTFLTFTESNVQKGAAYGMLSEIANQFSSRYQPSAYKFAQELSMDGEMRDILNQNMKNIVKFSSKTNELQSNLDEVKGLVMDNIAKVMERAQNLDQIADSALQLRDNAEDFVVSTNKVKNQMLKKKIMMIVGIVIAVIVVILVIVLPFVI</sequence>
<dbReference type="Gene3D" id="1.20.5.110">
    <property type="match status" value="1"/>
</dbReference>
<keyword evidence="14" id="KW-1185">Reference proteome</keyword>
<evidence type="ECO:0000256" key="4">
    <source>
        <dbReference type="ARBA" id="ARBA00022927"/>
    </source>
</evidence>
<dbReference type="Proteomes" id="UP000018208">
    <property type="component" value="Unassembled WGS sequence"/>
</dbReference>
<dbReference type="SMART" id="SM01270">
    <property type="entry name" value="Longin"/>
    <property type="match status" value="1"/>
</dbReference>
<feature type="domain" description="V-SNARE coiled-coil homology" evidence="11">
    <location>
        <begin position="128"/>
        <end position="188"/>
    </location>
</feature>
<gene>
    <name evidence="12" type="ORF">SS50377_12483</name>
    <name evidence="13" type="ORF">SS50377_26987</name>
</gene>
<dbReference type="InterPro" id="IPR001388">
    <property type="entry name" value="Synaptobrevin-like"/>
</dbReference>
<evidence type="ECO:0000256" key="5">
    <source>
        <dbReference type="ARBA" id="ARBA00022989"/>
    </source>
</evidence>
<evidence type="ECO:0000256" key="7">
    <source>
        <dbReference type="ARBA" id="ARBA00046280"/>
    </source>
</evidence>
<dbReference type="VEuPathDB" id="GiardiaDB:SS50377_26987"/>
<keyword evidence="8" id="KW-0175">Coiled coil</keyword>
<evidence type="ECO:0000313" key="12">
    <source>
        <dbReference type="EMBL" id="EST47498.1"/>
    </source>
</evidence>